<sequence length="516" mass="58426">MKLTTRLGKKGLTIKQLLKTNHSFKGPISPWNGIPGSELYYGQSYDGTPSWRDFLQTGSEQPLEDLKNQGAAALLFLPIDGRMMIYIFGYGLGSLVEGKTEWDYGIKVVLNSINANGIRSLDSKTIDRRAKNKRIQLATQGTIGEFELDIVKDLVSQIAGVSVDTTFAKGLVGSESLMLTVDMEATSIVKKTKQIYNVYNEVKYKTTFNWIDFVSPVKDKTLIDELNAELQVALDNAIKANDSSNFLLSYPEIIEAMNIDHICYGGFGPEIESDYPDFEKFLVEYLAAGHTGLSHTFDQLSIDQYDGEDTYKKSYGFYRCLSTELEYKLNYYVLTNGNWFRLEKTYYDEVTKFFEALINNSTDFTGPTKVYVYGETAYLESFSQPDHEIMDQVFFMSGQKKIEFADIVSGSCEMIHVKGGGSGNQLGHMFNQGFVSASLMLNDINYRKEFKRAIKMSSISSKFKTKDFLPSEVTVVYRIIKSGKKPSLSFFAKIALYDAYKKIRGMGYNFRLDWLN</sequence>
<dbReference type="RefSeq" id="WP_182961593.1">
    <property type="nucleotide sequence ID" value="NZ_WNXC01000010.1"/>
</dbReference>
<dbReference type="Proteomes" id="UP000636110">
    <property type="component" value="Unassembled WGS sequence"/>
</dbReference>
<name>A0ABR6F2A3_9SPHI</name>
<keyword evidence="2" id="KW-1185">Reference proteome</keyword>
<reference evidence="1 2" key="1">
    <citation type="submission" date="2019-11" db="EMBL/GenBank/DDBJ databases">
        <title>Description of Pedobacter sp. LMG 31462T.</title>
        <authorList>
            <person name="Carlier A."/>
            <person name="Qi S."/>
            <person name="Vandamme P."/>
        </authorList>
    </citation>
    <scope>NUCLEOTIDE SEQUENCE [LARGE SCALE GENOMIC DNA]</scope>
    <source>
        <strain evidence="1 2">LMG 31462</strain>
    </source>
</reference>
<dbReference type="EMBL" id="WNXC01000010">
    <property type="protein sequence ID" value="MBB2151630.1"/>
    <property type="molecule type" value="Genomic_DNA"/>
</dbReference>
<dbReference type="Pfam" id="PF19614">
    <property type="entry name" value="DUF6119"/>
    <property type="match status" value="1"/>
</dbReference>
<gene>
    <name evidence="1" type="ORF">GM920_22205</name>
</gene>
<accession>A0ABR6F2A3</accession>
<evidence type="ECO:0008006" key="3">
    <source>
        <dbReference type="Google" id="ProtNLM"/>
    </source>
</evidence>
<dbReference type="NCBIfam" id="TIGR04141">
    <property type="entry name" value="TIGR04141 family sporadically distributed protein"/>
    <property type="match status" value="1"/>
</dbReference>
<organism evidence="1 2">
    <name type="scientific">Pedobacter gandavensis</name>
    <dbReference type="NCBI Taxonomy" id="2679963"/>
    <lineage>
        <taxon>Bacteria</taxon>
        <taxon>Pseudomonadati</taxon>
        <taxon>Bacteroidota</taxon>
        <taxon>Sphingobacteriia</taxon>
        <taxon>Sphingobacteriales</taxon>
        <taxon>Sphingobacteriaceae</taxon>
        <taxon>Pedobacter</taxon>
    </lineage>
</organism>
<evidence type="ECO:0000313" key="1">
    <source>
        <dbReference type="EMBL" id="MBB2151630.1"/>
    </source>
</evidence>
<protein>
    <recommendedName>
        <fullName evidence="3">Sporadically distributed protein, TIGR04141 family</fullName>
    </recommendedName>
</protein>
<dbReference type="InterPro" id="IPR026487">
    <property type="entry name" value="CHP04141"/>
</dbReference>
<comment type="caution">
    <text evidence="1">The sequence shown here is derived from an EMBL/GenBank/DDBJ whole genome shotgun (WGS) entry which is preliminary data.</text>
</comment>
<proteinExistence type="predicted"/>
<evidence type="ECO:0000313" key="2">
    <source>
        <dbReference type="Proteomes" id="UP000636110"/>
    </source>
</evidence>